<feature type="domain" description="Methyltransferase type 11" evidence="1">
    <location>
        <begin position="69"/>
        <end position="138"/>
    </location>
</feature>
<organism evidence="2 3">
    <name type="scientific">Sandaracinobacter neustonicus</name>
    <dbReference type="NCBI Taxonomy" id="1715348"/>
    <lineage>
        <taxon>Bacteria</taxon>
        <taxon>Pseudomonadati</taxon>
        <taxon>Pseudomonadota</taxon>
        <taxon>Alphaproteobacteria</taxon>
        <taxon>Sphingomonadales</taxon>
        <taxon>Sphingosinicellaceae</taxon>
        <taxon>Sandaracinobacter</taxon>
    </lineage>
</organism>
<dbReference type="SUPFAM" id="SSF53335">
    <property type="entry name" value="S-adenosyl-L-methionine-dependent methyltransferases"/>
    <property type="match status" value="1"/>
</dbReference>
<dbReference type="GO" id="GO:0008757">
    <property type="term" value="F:S-adenosylmethionine-dependent methyltransferase activity"/>
    <property type="evidence" value="ECO:0007669"/>
    <property type="project" value="InterPro"/>
</dbReference>
<evidence type="ECO:0000313" key="3">
    <source>
        <dbReference type="Proteomes" id="UP000319897"/>
    </source>
</evidence>
<keyword evidence="3" id="KW-1185">Reference proteome</keyword>
<dbReference type="InterPro" id="IPR013216">
    <property type="entry name" value="Methyltransf_11"/>
</dbReference>
<keyword evidence="2" id="KW-0489">Methyltransferase</keyword>
<proteinExistence type="predicted"/>
<name>A0A501XNK5_9SPHN</name>
<evidence type="ECO:0000313" key="2">
    <source>
        <dbReference type="EMBL" id="TPE62252.1"/>
    </source>
</evidence>
<protein>
    <submittedName>
        <fullName evidence="2">Class I SAM-dependent methyltransferase</fullName>
    </submittedName>
</protein>
<dbReference type="CDD" id="cd02440">
    <property type="entry name" value="AdoMet_MTases"/>
    <property type="match status" value="1"/>
</dbReference>
<keyword evidence="2" id="KW-0808">Transferase</keyword>
<dbReference type="Pfam" id="PF08241">
    <property type="entry name" value="Methyltransf_11"/>
    <property type="match status" value="1"/>
</dbReference>
<dbReference type="OrthoDB" id="7260171at2"/>
<dbReference type="RefSeq" id="WP_140927677.1">
    <property type="nucleotide sequence ID" value="NZ_VFSU01000019.1"/>
</dbReference>
<sequence length="233" mass="26454">MADTKSGHGKWLDGMSSRFRDGRNQDLRAFLSKVKAARRPDGPFRIADLGGTFAYWNRVGIDFLEQNDIIVTCINYVESELGIDAADGGGRLRAETGNACDLNGYADNSFDLVHSNSVIEHVGRFPEMMAFAGEVRRLAPAYYVQTPYAGFPIDPHSPRLPFYHWLPESLRLKAQRSMKVGWSSPPKDVAHAMRHVDNVVLLERTRFRYLFPDARHRFERVLLLPKSMIAERS</sequence>
<dbReference type="Gene3D" id="3.40.50.150">
    <property type="entry name" value="Vaccinia Virus protein VP39"/>
    <property type="match status" value="1"/>
</dbReference>
<gene>
    <name evidence="2" type="ORF">FJQ54_06910</name>
</gene>
<dbReference type="EMBL" id="VFSU01000019">
    <property type="protein sequence ID" value="TPE62252.1"/>
    <property type="molecule type" value="Genomic_DNA"/>
</dbReference>
<dbReference type="GO" id="GO:0032259">
    <property type="term" value="P:methylation"/>
    <property type="evidence" value="ECO:0007669"/>
    <property type="project" value="UniProtKB-KW"/>
</dbReference>
<evidence type="ECO:0000259" key="1">
    <source>
        <dbReference type="Pfam" id="PF08241"/>
    </source>
</evidence>
<accession>A0A501XNK5</accession>
<dbReference type="AlphaFoldDB" id="A0A501XNK5"/>
<comment type="caution">
    <text evidence="2">The sequence shown here is derived from an EMBL/GenBank/DDBJ whole genome shotgun (WGS) entry which is preliminary data.</text>
</comment>
<dbReference type="InterPro" id="IPR029063">
    <property type="entry name" value="SAM-dependent_MTases_sf"/>
</dbReference>
<reference evidence="2 3" key="1">
    <citation type="submission" date="2019-06" db="EMBL/GenBank/DDBJ databases">
        <authorList>
            <person name="Lee I."/>
            <person name="Jang G.I."/>
            <person name="Hwang C.Y."/>
        </authorList>
    </citation>
    <scope>NUCLEOTIDE SEQUENCE [LARGE SCALE GENOMIC DNA]</scope>
    <source>
        <strain evidence="2 3">PAMC 28131</strain>
    </source>
</reference>
<dbReference type="Proteomes" id="UP000319897">
    <property type="component" value="Unassembled WGS sequence"/>
</dbReference>